<dbReference type="AlphaFoldDB" id="A0A0F9JHP4"/>
<gene>
    <name evidence="1" type="ORF">LCGC14_1527680</name>
</gene>
<proteinExistence type="predicted"/>
<sequence>MAVIRLFRLTNAGDADATEFIDFNIPGTEDKTNVENAYITSIKETDTDGVGSNQGVESPLGDQQGLDKVEDIITIDGFFSKRNGNNNDGQNTLIILMRTFAAQPKLTDDWDLGRFGLRVDDDVGQSVIPDGAGVPVDLTIALLWARIEWETDFTGNREKFKLIFRVNKGDGT</sequence>
<name>A0A0F9JHP4_9ZZZZ</name>
<accession>A0A0F9JHP4</accession>
<protein>
    <submittedName>
        <fullName evidence="1">Uncharacterized protein</fullName>
    </submittedName>
</protein>
<organism evidence="1">
    <name type="scientific">marine sediment metagenome</name>
    <dbReference type="NCBI Taxonomy" id="412755"/>
    <lineage>
        <taxon>unclassified sequences</taxon>
        <taxon>metagenomes</taxon>
        <taxon>ecological metagenomes</taxon>
    </lineage>
</organism>
<comment type="caution">
    <text evidence="1">The sequence shown here is derived from an EMBL/GenBank/DDBJ whole genome shotgun (WGS) entry which is preliminary data.</text>
</comment>
<evidence type="ECO:0000313" key="1">
    <source>
        <dbReference type="EMBL" id="KKM61841.1"/>
    </source>
</evidence>
<reference evidence="1" key="1">
    <citation type="journal article" date="2015" name="Nature">
        <title>Complex archaea that bridge the gap between prokaryotes and eukaryotes.</title>
        <authorList>
            <person name="Spang A."/>
            <person name="Saw J.H."/>
            <person name="Jorgensen S.L."/>
            <person name="Zaremba-Niedzwiedzka K."/>
            <person name="Martijn J."/>
            <person name="Lind A.E."/>
            <person name="van Eijk R."/>
            <person name="Schleper C."/>
            <person name="Guy L."/>
            <person name="Ettema T.J."/>
        </authorList>
    </citation>
    <scope>NUCLEOTIDE SEQUENCE</scope>
</reference>
<dbReference type="EMBL" id="LAZR01011409">
    <property type="protein sequence ID" value="KKM61841.1"/>
    <property type="molecule type" value="Genomic_DNA"/>
</dbReference>